<feature type="region of interest" description="Disordered" evidence="1">
    <location>
        <begin position="490"/>
        <end position="638"/>
    </location>
</feature>
<feature type="compositionally biased region" description="Polar residues" evidence="1">
    <location>
        <begin position="531"/>
        <end position="550"/>
    </location>
</feature>
<feature type="region of interest" description="Disordered" evidence="1">
    <location>
        <begin position="300"/>
        <end position="327"/>
    </location>
</feature>
<accession>A0A194Q9W8</accession>
<dbReference type="Proteomes" id="UP000053268">
    <property type="component" value="Unassembled WGS sequence"/>
</dbReference>
<evidence type="ECO:0000313" key="2">
    <source>
        <dbReference type="EMBL" id="KPJ02214.1"/>
    </source>
</evidence>
<evidence type="ECO:0000313" key="3">
    <source>
        <dbReference type="Proteomes" id="UP000053268"/>
    </source>
</evidence>
<reference evidence="2 3" key="1">
    <citation type="journal article" date="2015" name="Nat. Commun.">
        <title>Outbred genome sequencing and CRISPR/Cas9 gene editing in butterflies.</title>
        <authorList>
            <person name="Li X."/>
            <person name="Fan D."/>
            <person name="Zhang W."/>
            <person name="Liu G."/>
            <person name="Zhang L."/>
            <person name="Zhao L."/>
            <person name="Fang X."/>
            <person name="Chen L."/>
            <person name="Dong Y."/>
            <person name="Chen Y."/>
            <person name="Ding Y."/>
            <person name="Zhao R."/>
            <person name="Feng M."/>
            <person name="Zhu Y."/>
            <person name="Feng Y."/>
            <person name="Jiang X."/>
            <person name="Zhu D."/>
            <person name="Xiang H."/>
            <person name="Feng X."/>
            <person name="Li S."/>
            <person name="Wang J."/>
            <person name="Zhang G."/>
            <person name="Kronforst M.R."/>
            <person name="Wang W."/>
        </authorList>
    </citation>
    <scope>NUCLEOTIDE SEQUENCE [LARGE SCALE GENOMIC DNA]</scope>
    <source>
        <strain evidence="2">Ya'a_city_454_Px</strain>
        <tissue evidence="2">Whole body</tissue>
    </source>
</reference>
<proteinExistence type="predicted"/>
<name>A0A194Q9W8_PAPXU</name>
<protein>
    <submittedName>
        <fullName evidence="2">Uncharacterized protein</fullName>
    </submittedName>
</protein>
<dbReference type="EMBL" id="KQ459249">
    <property type="protein sequence ID" value="KPJ02214.1"/>
    <property type="molecule type" value="Genomic_DNA"/>
</dbReference>
<feature type="compositionally biased region" description="Pro residues" evidence="1">
    <location>
        <begin position="501"/>
        <end position="512"/>
    </location>
</feature>
<feature type="compositionally biased region" description="Low complexity" evidence="1">
    <location>
        <begin position="619"/>
        <end position="638"/>
    </location>
</feature>
<feature type="compositionally biased region" description="Low complexity" evidence="1">
    <location>
        <begin position="310"/>
        <end position="319"/>
    </location>
</feature>
<keyword evidence="3" id="KW-1185">Reference proteome</keyword>
<sequence length="748" mass="84064">MSSKFYIYGGGRWREIELDTGNVSGWGRPSFVYLHDGKLVMAKRRRVLRALRSLAAGRASAAKDSFELSEYEPPQVPSLKHRKKCHVHQQQTLIRSINDDDCTRCNDERFNNVLKVTSSVGTQCTSTVDASNQVSDTMISPQACSNNTNSLKTLPLRRKGKFIKSKSKNVNKCKQREDREPAQTVITKDHTKRLEKTDNLKNREELMQNTKKHRQEVKEILIEDDVVEILRRYLKKNNLGVDSERYDVDDAYKEHVFYKINPLVVVEQCPQIKRMLQGSRTDDVSEKDFMTSLGLQTNAERASAKRYRNQSTSCSSTQSLQDNNENELQNISFSLRKRTKRLKGSEFKRYKSCEKKDKQLSPQKMREAVLVSSNSDSDFQDSQLSRTLHVRPRVNGLRVTASPVNAAPGDSAVSVSRAARGYSPLEDQAIISWVQRDGRAHLVNGNRVWRQLQPHHAATTGVCEIKYRKQKKPANNSIFSMPRVRSAFAPRRARLASSLSPSPPPTHPPSPPRRAKAISSTTVSPPRKTRAISSTTTSPQRKARAITTTASPPRKTRSISSTTTSPQRKARAIATTASPPRKTRAITSTTASPQRKARAISTTAASPPYTGKRRAMANSTSTASSSPSPVPTGSSTPTQLQIQEVHTGPGKFILSSPTAKAILWTIMHVPRRRSRLSKRYSDLRRRFQDVEESSDEAPRVLRPRPSQAPRPSHAPRPSQAPRRSVMQDSGRALRLEPKKRRLYNPEVI</sequence>
<organism evidence="2 3">
    <name type="scientific">Papilio xuthus</name>
    <name type="common">Asian swallowtail butterfly</name>
    <dbReference type="NCBI Taxonomy" id="66420"/>
    <lineage>
        <taxon>Eukaryota</taxon>
        <taxon>Metazoa</taxon>
        <taxon>Ecdysozoa</taxon>
        <taxon>Arthropoda</taxon>
        <taxon>Hexapoda</taxon>
        <taxon>Insecta</taxon>
        <taxon>Pterygota</taxon>
        <taxon>Neoptera</taxon>
        <taxon>Endopterygota</taxon>
        <taxon>Lepidoptera</taxon>
        <taxon>Glossata</taxon>
        <taxon>Ditrysia</taxon>
        <taxon>Papilionoidea</taxon>
        <taxon>Papilionidae</taxon>
        <taxon>Papilioninae</taxon>
        <taxon>Papilio</taxon>
    </lineage>
</organism>
<gene>
    <name evidence="2" type="ORF">RR46_08011</name>
</gene>
<dbReference type="AlphaFoldDB" id="A0A194Q9W8"/>
<feature type="compositionally biased region" description="Low complexity" evidence="1">
    <location>
        <begin position="558"/>
        <end position="567"/>
    </location>
</feature>
<feature type="compositionally biased region" description="Low complexity" evidence="1">
    <location>
        <begin position="490"/>
        <end position="500"/>
    </location>
</feature>
<feature type="region of interest" description="Disordered" evidence="1">
    <location>
        <begin position="686"/>
        <end position="748"/>
    </location>
</feature>
<evidence type="ECO:0000256" key="1">
    <source>
        <dbReference type="SAM" id="MobiDB-lite"/>
    </source>
</evidence>